<sequence length="170" mass="18928">MPIFFTSDQHFGHAGAISRFRRPFAGVAEMDAAMVARWNEAVGPGDEVWHLGDFALKHGPERMAEILGSLNGTKHLLCGNNDSAATKRLPGWASVGDYAELMVDETRLVLGHYAFRTWNGLYKGAWNLHGHSHGQLKGMTRQVDVGVDVWDFRPVTLAEIKARFGKRLKK</sequence>
<organism evidence="1 2">
    <name type="scientific">Aerophototrophica crusticola</name>
    <dbReference type="NCBI Taxonomy" id="1709002"/>
    <lineage>
        <taxon>Bacteria</taxon>
        <taxon>Pseudomonadati</taxon>
        <taxon>Pseudomonadota</taxon>
        <taxon>Alphaproteobacteria</taxon>
        <taxon>Rhodospirillales</taxon>
        <taxon>Rhodospirillaceae</taxon>
        <taxon>Aerophototrophica</taxon>
    </lineage>
</organism>
<dbReference type="InterPro" id="IPR029052">
    <property type="entry name" value="Metallo-depent_PP-like"/>
</dbReference>
<accession>A0A858R451</accession>
<evidence type="ECO:0000313" key="2">
    <source>
        <dbReference type="Proteomes" id="UP000501891"/>
    </source>
</evidence>
<proteinExistence type="predicted"/>
<dbReference type="AlphaFoldDB" id="A0A858R451"/>
<dbReference type="Proteomes" id="UP000501891">
    <property type="component" value="Chromosome"/>
</dbReference>
<dbReference type="Gene3D" id="3.60.21.10">
    <property type="match status" value="1"/>
</dbReference>
<dbReference type="KEGG" id="acru:HHL28_02540"/>
<keyword evidence="2" id="KW-1185">Reference proteome</keyword>
<gene>
    <name evidence="1" type="ORF">HHL28_02540</name>
</gene>
<reference evidence="1" key="1">
    <citation type="submission" date="2020-04" db="EMBL/GenBank/DDBJ databases">
        <title>A desert anoxygenic phototrophic bacterium fixes CO2 using RubisCO under aerobic conditions.</title>
        <authorList>
            <person name="Tang K."/>
        </authorList>
    </citation>
    <scope>NUCLEOTIDE SEQUENCE [LARGE SCALE GENOMIC DNA]</scope>
    <source>
        <strain evidence="1">MIMtkB3</strain>
    </source>
</reference>
<protein>
    <submittedName>
        <fullName evidence="1">Metallophosphoesterase</fullName>
    </submittedName>
</protein>
<dbReference type="SUPFAM" id="SSF56300">
    <property type="entry name" value="Metallo-dependent phosphatases"/>
    <property type="match status" value="1"/>
</dbReference>
<evidence type="ECO:0000313" key="1">
    <source>
        <dbReference type="EMBL" id="QJE72132.1"/>
    </source>
</evidence>
<dbReference type="EMBL" id="CP051775">
    <property type="protein sequence ID" value="QJE72132.1"/>
    <property type="molecule type" value="Genomic_DNA"/>
</dbReference>
<name>A0A858R451_9PROT</name>